<dbReference type="InterPro" id="IPR053169">
    <property type="entry name" value="MUG_Protein"/>
</dbReference>
<dbReference type="KEGG" id="scm:SCHCO_02335629"/>
<dbReference type="Gene3D" id="1.50.10.20">
    <property type="match status" value="1"/>
</dbReference>
<dbReference type="AlphaFoldDB" id="D8QAB5"/>
<reference evidence="2 3" key="1">
    <citation type="journal article" date="2010" name="Nat. Biotechnol.">
        <title>Genome sequence of the model mushroom Schizophyllum commune.</title>
        <authorList>
            <person name="Ohm R.A."/>
            <person name="de Jong J.F."/>
            <person name="Lugones L.G."/>
            <person name="Aerts A."/>
            <person name="Kothe E."/>
            <person name="Stajich J.E."/>
            <person name="de Vries R.P."/>
            <person name="Record E."/>
            <person name="Levasseur A."/>
            <person name="Baker S.E."/>
            <person name="Bartholomew K.A."/>
            <person name="Coutinho P.M."/>
            <person name="Erdmann S."/>
            <person name="Fowler T.J."/>
            <person name="Gathman A.C."/>
            <person name="Lombard V."/>
            <person name="Henrissat B."/>
            <person name="Knabe N."/>
            <person name="Kuees U."/>
            <person name="Lilly W.W."/>
            <person name="Lindquist E."/>
            <person name="Lucas S."/>
            <person name="Magnuson J.K."/>
            <person name="Piumi F."/>
            <person name="Raudaskoski M."/>
            <person name="Salamov A."/>
            <person name="Schmutz J."/>
            <person name="Schwarze F.W.M.R."/>
            <person name="vanKuyk P.A."/>
            <person name="Horton J.S."/>
            <person name="Grigoriev I.V."/>
            <person name="Woesten H.A.B."/>
        </authorList>
    </citation>
    <scope>NUCLEOTIDE SEQUENCE [LARGE SCALE GENOMIC DNA]</scope>
    <source>
        <strain evidence="3">H4-8 / FGSC 9210</strain>
    </source>
</reference>
<dbReference type="eggNOG" id="ENOG502QTTU">
    <property type="taxonomic scope" value="Eukaryota"/>
</dbReference>
<dbReference type="FunCoup" id="D8QAB5">
    <property type="interactions" value="33"/>
</dbReference>
<name>D8QAB5_SCHCM</name>
<dbReference type="SUPFAM" id="SSF48208">
    <property type="entry name" value="Six-hairpin glycosidases"/>
    <property type="match status" value="1"/>
</dbReference>
<evidence type="ECO:0000313" key="2">
    <source>
        <dbReference type="EMBL" id="EFI95370.1"/>
    </source>
</evidence>
<feature type="non-terminal residue" evidence="2">
    <location>
        <position position="360"/>
    </location>
</feature>
<sequence length="360" mass="39381">MSFLALTSLVLVAIQARASVMPIRAPAAAAKCQKYVDSASKAAAALQSEYFKDGTYGDQAIWIGAVDAFYLNRLDDVAGTSDYKDVITTVFNGQEDYLTNGGSYDDVQWVSIAYLAYGDQENAKKYYDIASSARDSATCGGGLFWSSARDYKNSITNELYLALSGYMYDVTKDQQYLDNLKDLYAWFKDSKLLGDKGLYNDGLTKDGSCANNGENPWTYNQGVVLVGLGYLYKNDNQDQAYIDAAYKLVDAVIDNLTIDGGLRENCETTSQNLCNADQTSFKGIFTYYLAWFLEITGKDNGTKYSDFIKAQADAVLKNAEQDGDKYTNLWYGADEGAAKHSSQSQGSALGALLAASKQSC</sequence>
<organism evidence="3">
    <name type="scientific">Schizophyllum commune (strain H4-8 / FGSC 9210)</name>
    <name type="common">Split gill fungus</name>
    <dbReference type="NCBI Taxonomy" id="578458"/>
    <lineage>
        <taxon>Eukaryota</taxon>
        <taxon>Fungi</taxon>
        <taxon>Dikarya</taxon>
        <taxon>Basidiomycota</taxon>
        <taxon>Agaricomycotina</taxon>
        <taxon>Agaricomycetes</taxon>
        <taxon>Agaricomycetidae</taxon>
        <taxon>Agaricales</taxon>
        <taxon>Schizophyllaceae</taxon>
        <taxon>Schizophyllum</taxon>
    </lineage>
</organism>
<gene>
    <name evidence="2" type="ORF">SCHCODRAFT_110862</name>
</gene>
<dbReference type="InterPro" id="IPR008928">
    <property type="entry name" value="6-hairpin_glycosidase_sf"/>
</dbReference>
<dbReference type="Pfam" id="PF03663">
    <property type="entry name" value="Glyco_hydro_76"/>
    <property type="match status" value="1"/>
</dbReference>
<evidence type="ECO:0000313" key="3">
    <source>
        <dbReference type="Proteomes" id="UP000007431"/>
    </source>
</evidence>
<feature type="chain" id="PRO_5003120713" evidence="1">
    <location>
        <begin position="19"/>
        <end position="360"/>
    </location>
</feature>
<dbReference type="InParanoid" id="D8QAB5"/>
<proteinExistence type="predicted"/>
<dbReference type="GO" id="GO:0016787">
    <property type="term" value="F:hydrolase activity"/>
    <property type="evidence" value="ECO:0007669"/>
    <property type="project" value="UniProtKB-KW"/>
</dbReference>
<dbReference type="OMA" id="WWPSANV"/>
<dbReference type="OrthoDB" id="9984024at2759"/>
<keyword evidence="1" id="KW-0732">Signal</keyword>
<evidence type="ECO:0000256" key="1">
    <source>
        <dbReference type="SAM" id="SignalP"/>
    </source>
</evidence>
<dbReference type="InterPro" id="IPR005198">
    <property type="entry name" value="Glyco_hydro_76"/>
</dbReference>
<dbReference type="STRING" id="578458.D8QAB5"/>
<accession>D8QAB5</accession>
<dbReference type="RefSeq" id="XP_003030273.1">
    <property type="nucleotide sequence ID" value="XM_003030227.1"/>
</dbReference>
<dbReference type="Proteomes" id="UP000007431">
    <property type="component" value="Unassembled WGS sequence"/>
</dbReference>
<keyword evidence="3" id="KW-1185">Reference proteome</keyword>
<dbReference type="EMBL" id="GL377308">
    <property type="protein sequence ID" value="EFI95370.1"/>
    <property type="molecule type" value="Genomic_DNA"/>
</dbReference>
<dbReference type="GeneID" id="9588718"/>
<keyword evidence="2" id="KW-0378">Hydrolase</keyword>
<dbReference type="GO" id="GO:0005975">
    <property type="term" value="P:carbohydrate metabolic process"/>
    <property type="evidence" value="ECO:0007669"/>
    <property type="project" value="InterPro"/>
</dbReference>
<feature type="signal peptide" evidence="1">
    <location>
        <begin position="1"/>
        <end position="18"/>
    </location>
</feature>
<protein>
    <submittedName>
        <fullName evidence="2">Glycoside hydrolase family 76 protein</fullName>
    </submittedName>
</protein>
<dbReference type="PANTHER" id="PTHR47791">
    <property type="entry name" value="MEIOTICALLY UP-REGULATED GENE 191 PROTEIN"/>
    <property type="match status" value="1"/>
</dbReference>
<dbReference type="PANTHER" id="PTHR47791:SF2">
    <property type="entry name" value="ENDO MANNANASE, GH76 FAMILY (EUROFUNG)"/>
    <property type="match status" value="1"/>
</dbReference>
<dbReference type="VEuPathDB" id="FungiDB:SCHCODRAFT_02335629"/>
<dbReference type="HOGENOM" id="CLU_028686_0_0_1"/>